<sequence length="69" mass="7899">MTDIHKQINLLESRDSRVSDDARQALSLQVNLAFDFIMVLEVFFFAQQCCIDTNEFNVILSSLAYVIVV</sequence>
<dbReference type="Proteomes" id="UP000024635">
    <property type="component" value="Unassembled WGS sequence"/>
</dbReference>
<reference evidence="2" key="1">
    <citation type="journal article" date="2015" name="Nat. Genet.">
        <title>The genome and transcriptome of the zoonotic hookworm Ancylostoma ceylanicum identify infection-specific gene families.</title>
        <authorList>
            <person name="Schwarz E.M."/>
            <person name="Hu Y."/>
            <person name="Antoshechkin I."/>
            <person name="Miller M.M."/>
            <person name="Sternberg P.W."/>
            <person name="Aroian R.V."/>
        </authorList>
    </citation>
    <scope>NUCLEOTIDE SEQUENCE</scope>
    <source>
        <strain evidence="2">HY135</strain>
    </source>
</reference>
<accession>A0A016WT28</accession>
<keyword evidence="2" id="KW-1185">Reference proteome</keyword>
<dbReference type="AlphaFoldDB" id="A0A016WT28"/>
<protein>
    <submittedName>
        <fullName evidence="1">Uncharacterized protein</fullName>
    </submittedName>
</protein>
<evidence type="ECO:0000313" key="2">
    <source>
        <dbReference type="Proteomes" id="UP000024635"/>
    </source>
</evidence>
<evidence type="ECO:0000313" key="1">
    <source>
        <dbReference type="EMBL" id="EYC42761.1"/>
    </source>
</evidence>
<comment type="caution">
    <text evidence="1">The sequence shown here is derived from an EMBL/GenBank/DDBJ whole genome shotgun (WGS) entry which is preliminary data.</text>
</comment>
<gene>
    <name evidence="1" type="primary">Acey_s0519.g2831</name>
    <name evidence="1" type="ORF">Y032_0519g2831</name>
</gene>
<proteinExistence type="predicted"/>
<dbReference type="EMBL" id="JARK01000119">
    <property type="protein sequence ID" value="EYC42761.1"/>
    <property type="molecule type" value="Genomic_DNA"/>
</dbReference>
<name>A0A016WT28_9BILA</name>
<organism evidence="1 2">
    <name type="scientific">Ancylostoma ceylanicum</name>
    <dbReference type="NCBI Taxonomy" id="53326"/>
    <lineage>
        <taxon>Eukaryota</taxon>
        <taxon>Metazoa</taxon>
        <taxon>Ecdysozoa</taxon>
        <taxon>Nematoda</taxon>
        <taxon>Chromadorea</taxon>
        <taxon>Rhabditida</taxon>
        <taxon>Rhabditina</taxon>
        <taxon>Rhabditomorpha</taxon>
        <taxon>Strongyloidea</taxon>
        <taxon>Ancylostomatidae</taxon>
        <taxon>Ancylostomatinae</taxon>
        <taxon>Ancylostoma</taxon>
    </lineage>
</organism>